<dbReference type="EMBL" id="BAABUJ010000045">
    <property type="protein sequence ID" value="GAA5805398.1"/>
    <property type="molecule type" value="Genomic_DNA"/>
</dbReference>
<name>A0ABP9YEL3_9FUNG</name>
<gene>
    <name evidence="1" type="ORF">HPULCUR_010914</name>
</gene>
<accession>A0ABP9YEL3</accession>
<dbReference type="Proteomes" id="UP001476247">
    <property type="component" value="Unassembled WGS sequence"/>
</dbReference>
<keyword evidence="2" id="KW-1185">Reference proteome</keyword>
<proteinExistence type="predicted"/>
<sequence length="80" mass="9065">MAYRYCATLVRNKVNRTDEPVALPDDGTYNAVEEASTEYKAYSDEQDNFASFNHFPDAADFIEAVLKVSFLRLFGVMISD</sequence>
<protein>
    <submittedName>
        <fullName evidence="1">Uncharacterized protein</fullName>
    </submittedName>
</protein>
<evidence type="ECO:0000313" key="2">
    <source>
        <dbReference type="Proteomes" id="UP001476247"/>
    </source>
</evidence>
<reference evidence="1 2" key="1">
    <citation type="submission" date="2024-04" db="EMBL/GenBank/DDBJ databases">
        <title>genome sequences of Mucor flavus KT1a and Helicostylum pulchrum KT1b strains isolation_sourced from the surface of a dry-aged beef.</title>
        <authorList>
            <person name="Toyotome T."/>
            <person name="Hosono M."/>
            <person name="Torimaru M."/>
            <person name="Fukuda K."/>
            <person name="Mikami N."/>
        </authorList>
    </citation>
    <scope>NUCLEOTIDE SEQUENCE [LARGE SCALE GENOMIC DNA]</scope>
    <source>
        <strain evidence="1 2">KT1b</strain>
    </source>
</reference>
<evidence type="ECO:0000313" key="1">
    <source>
        <dbReference type="EMBL" id="GAA5805398.1"/>
    </source>
</evidence>
<organism evidence="1 2">
    <name type="scientific">Helicostylum pulchrum</name>
    <dbReference type="NCBI Taxonomy" id="562976"/>
    <lineage>
        <taxon>Eukaryota</taxon>
        <taxon>Fungi</taxon>
        <taxon>Fungi incertae sedis</taxon>
        <taxon>Mucoromycota</taxon>
        <taxon>Mucoromycotina</taxon>
        <taxon>Mucoromycetes</taxon>
        <taxon>Mucorales</taxon>
        <taxon>Mucorineae</taxon>
        <taxon>Mucoraceae</taxon>
        <taxon>Helicostylum</taxon>
    </lineage>
</organism>
<comment type="caution">
    <text evidence="1">The sequence shown here is derived from an EMBL/GenBank/DDBJ whole genome shotgun (WGS) entry which is preliminary data.</text>
</comment>